<evidence type="ECO:0000313" key="2">
    <source>
        <dbReference type="EMBL" id="EHN59598.1"/>
    </source>
</evidence>
<comment type="caution">
    <text evidence="2">The sequence shown here is derived from an EMBL/GenBank/DDBJ whole genome shotgun (WGS) entry which is preliminary data.</text>
</comment>
<sequence length="101" mass="11791">MTIKEMRQGYQEEINYQKHMLRNLGYWFQLCTTLSGIGIILIYFFHAKILWLNILGIVLFVLGAFGMLLFGYTGWRGQQNIKAVVDDFSKKIDSLQQNHSN</sequence>
<organism evidence="2 3">
    <name type="scientific">Oenococcus kitaharae DSM 17330</name>
    <dbReference type="NCBI Taxonomy" id="1045004"/>
    <lineage>
        <taxon>Bacteria</taxon>
        <taxon>Bacillati</taxon>
        <taxon>Bacillota</taxon>
        <taxon>Bacilli</taxon>
        <taxon>Lactobacillales</taxon>
        <taxon>Lactobacillaceae</taxon>
        <taxon>Oenococcus</taxon>
    </lineage>
</organism>
<dbReference type="eggNOG" id="ENOG50335K2">
    <property type="taxonomic scope" value="Bacteria"/>
</dbReference>
<dbReference type="OrthoDB" id="2142680at2"/>
<keyword evidence="3" id="KW-1185">Reference proteome</keyword>
<dbReference type="PATRIC" id="fig|1045004.4.peg.1491"/>
<proteinExistence type="predicted"/>
<feature type="transmembrane region" description="Helical" evidence="1">
    <location>
        <begin position="51"/>
        <end position="72"/>
    </location>
</feature>
<feature type="transmembrane region" description="Helical" evidence="1">
    <location>
        <begin position="24"/>
        <end position="45"/>
    </location>
</feature>
<protein>
    <submittedName>
        <fullName evidence="2">PTS systemfructose-and mannose-inducible putative EII component</fullName>
    </submittedName>
</protein>
<dbReference type="EMBL" id="AFVZ01000001">
    <property type="protein sequence ID" value="EHN59598.1"/>
    <property type="molecule type" value="Genomic_DNA"/>
</dbReference>
<dbReference type="Proteomes" id="UP000004959">
    <property type="component" value="Chromosome"/>
</dbReference>
<dbReference type="RefSeq" id="WP_007746602.1">
    <property type="nucleotide sequence ID" value="NZ_CM001398.1"/>
</dbReference>
<name>G9WG20_9LACO</name>
<dbReference type="HOGENOM" id="CLU_151122_1_0_9"/>
<gene>
    <name evidence="2" type="ORF">OKIT_1517</name>
</gene>
<reference evidence="2 3" key="1">
    <citation type="journal article" date="2012" name="PLoS ONE">
        <title>Functional divergence in the genus oenococcus as predicted by genome sequencing of the newly-described species, Oenococcus kitaharae.</title>
        <authorList>
            <person name="Borneman A.R."/>
            <person name="McCarthy J.M."/>
            <person name="Chambers P.J."/>
            <person name="Bartowsky E.J."/>
        </authorList>
    </citation>
    <scope>NUCLEOTIDE SEQUENCE [LARGE SCALE GENOMIC DNA]</scope>
    <source>
        <strain evidence="3">DSM17330</strain>
    </source>
</reference>
<evidence type="ECO:0000313" key="3">
    <source>
        <dbReference type="Proteomes" id="UP000004959"/>
    </source>
</evidence>
<evidence type="ECO:0000256" key="1">
    <source>
        <dbReference type="SAM" id="Phobius"/>
    </source>
</evidence>
<dbReference type="STRING" id="336988.NT96_01235"/>
<keyword evidence="1" id="KW-0812">Transmembrane</keyword>
<keyword evidence="1" id="KW-0472">Membrane</keyword>
<accession>G9WG20</accession>
<keyword evidence="1" id="KW-1133">Transmembrane helix</keyword>
<dbReference type="AlphaFoldDB" id="G9WG20"/>